<evidence type="ECO:0000313" key="1">
    <source>
        <dbReference type="EnsemblPlants" id="AVESA.00010b.r2.4CG1306030.1.CDS.1"/>
    </source>
</evidence>
<dbReference type="EnsemblPlants" id="AVESA.00010b.r2.4CG1306030.1">
    <property type="protein sequence ID" value="AVESA.00010b.r2.4CG1306030.1.CDS.1"/>
    <property type="gene ID" value="AVESA.00010b.r2.4CG1306030"/>
</dbReference>
<proteinExistence type="predicted"/>
<name>A0ACD5WX29_AVESA</name>
<keyword evidence="2" id="KW-1185">Reference proteome</keyword>
<organism evidence="1 2">
    <name type="scientific">Avena sativa</name>
    <name type="common">Oat</name>
    <dbReference type="NCBI Taxonomy" id="4498"/>
    <lineage>
        <taxon>Eukaryota</taxon>
        <taxon>Viridiplantae</taxon>
        <taxon>Streptophyta</taxon>
        <taxon>Embryophyta</taxon>
        <taxon>Tracheophyta</taxon>
        <taxon>Spermatophyta</taxon>
        <taxon>Magnoliopsida</taxon>
        <taxon>Liliopsida</taxon>
        <taxon>Poales</taxon>
        <taxon>Poaceae</taxon>
        <taxon>BOP clade</taxon>
        <taxon>Pooideae</taxon>
        <taxon>Poodae</taxon>
        <taxon>Poeae</taxon>
        <taxon>Poeae Chloroplast Group 1 (Aveneae type)</taxon>
        <taxon>Aveninae</taxon>
        <taxon>Avena</taxon>
    </lineage>
</organism>
<protein>
    <submittedName>
        <fullName evidence="1">Uncharacterized protein</fullName>
    </submittedName>
</protein>
<reference evidence="1" key="1">
    <citation type="submission" date="2021-05" db="EMBL/GenBank/DDBJ databases">
        <authorList>
            <person name="Scholz U."/>
            <person name="Mascher M."/>
            <person name="Fiebig A."/>
        </authorList>
    </citation>
    <scope>NUCLEOTIDE SEQUENCE [LARGE SCALE GENOMIC DNA]</scope>
</reference>
<evidence type="ECO:0000313" key="2">
    <source>
        <dbReference type="Proteomes" id="UP001732700"/>
    </source>
</evidence>
<accession>A0ACD5WX29</accession>
<dbReference type="Proteomes" id="UP001732700">
    <property type="component" value="Chromosome 4C"/>
</dbReference>
<sequence length="213" mass="22792">MPRGAGSGGELDVFGATRYFDGFANLAAGPFVNVMEAEDVMIQVKATHDMNHMEESYRSIQDLGPGSKPKRNFATLFGSLVSPAGSFRMNPTASGSTTTTTSGSHDEPPELVSSSFSRGTAVLSRDLGELVGDRRLQGVRVVRGASGEEERWVVRCGGRALDEEHHVRQKIVDAASSDDHQAVQGVEDGDDFGSDSDTSSDLFELDLQNANSH</sequence>
<reference evidence="1" key="2">
    <citation type="submission" date="2025-09" db="UniProtKB">
        <authorList>
            <consortium name="EnsemblPlants"/>
        </authorList>
    </citation>
    <scope>IDENTIFICATION</scope>
</reference>